<proteinExistence type="predicted"/>
<protein>
    <submittedName>
        <fullName evidence="5">Helix-turn-helix domain-containing protein</fullName>
    </submittedName>
</protein>
<name>A0ABW1YMW1_9GAMM</name>
<evidence type="ECO:0000313" key="5">
    <source>
        <dbReference type="EMBL" id="MFC6634025.1"/>
    </source>
</evidence>
<sequence length="82" mass="9344">MERIPVLEPFGEHIRELRVRLDLTQEDLGGLCELDRTYISGIETGKRNCSLLNLFKLAEALQVEPKDLLNYDDAGKPKSTEK</sequence>
<dbReference type="PANTHER" id="PTHR46797:SF23">
    <property type="entry name" value="HTH-TYPE TRANSCRIPTIONAL REGULATOR SUTR"/>
    <property type="match status" value="1"/>
</dbReference>
<feature type="domain" description="HTH cro/C1-type" evidence="4">
    <location>
        <begin position="14"/>
        <end position="68"/>
    </location>
</feature>
<gene>
    <name evidence="5" type="ORF">ACFQBM_12065</name>
</gene>
<dbReference type="Pfam" id="PF01381">
    <property type="entry name" value="HTH_3"/>
    <property type="match status" value="1"/>
</dbReference>
<evidence type="ECO:0000259" key="4">
    <source>
        <dbReference type="PROSITE" id="PS50943"/>
    </source>
</evidence>
<dbReference type="InterPro" id="IPR010982">
    <property type="entry name" value="Lambda_DNA-bd_dom_sf"/>
</dbReference>
<dbReference type="EMBL" id="JBHSVR010000001">
    <property type="protein sequence ID" value="MFC6634025.1"/>
    <property type="molecule type" value="Genomic_DNA"/>
</dbReference>
<dbReference type="InterPro" id="IPR050807">
    <property type="entry name" value="TransReg_Diox_bact_type"/>
</dbReference>
<reference evidence="6" key="1">
    <citation type="journal article" date="2019" name="Int. J. Syst. Evol. Microbiol.">
        <title>The Global Catalogue of Microorganisms (GCM) 10K type strain sequencing project: providing services to taxonomists for standard genome sequencing and annotation.</title>
        <authorList>
            <consortium name="The Broad Institute Genomics Platform"/>
            <consortium name="The Broad Institute Genome Sequencing Center for Infectious Disease"/>
            <person name="Wu L."/>
            <person name="Ma J."/>
        </authorList>
    </citation>
    <scope>NUCLEOTIDE SEQUENCE [LARGE SCALE GENOMIC DNA]</scope>
    <source>
        <strain evidence="6">CGMCC 1.13718</strain>
    </source>
</reference>
<keyword evidence="2" id="KW-0238">DNA-binding</keyword>
<organism evidence="5 6">
    <name type="scientific">Microbulbifer taiwanensis</name>
    <dbReference type="NCBI Taxonomy" id="986746"/>
    <lineage>
        <taxon>Bacteria</taxon>
        <taxon>Pseudomonadati</taxon>
        <taxon>Pseudomonadota</taxon>
        <taxon>Gammaproteobacteria</taxon>
        <taxon>Cellvibrionales</taxon>
        <taxon>Microbulbiferaceae</taxon>
        <taxon>Microbulbifer</taxon>
    </lineage>
</organism>
<keyword evidence="6" id="KW-1185">Reference proteome</keyword>
<evidence type="ECO:0000256" key="1">
    <source>
        <dbReference type="ARBA" id="ARBA00023015"/>
    </source>
</evidence>
<dbReference type="PANTHER" id="PTHR46797">
    <property type="entry name" value="HTH-TYPE TRANSCRIPTIONAL REGULATOR"/>
    <property type="match status" value="1"/>
</dbReference>
<keyword evidence="3" id="KW-0804">Transcription</keyword>
<comment type="caution">
    <text evidence="5">The sequence shown here is derived from an EMBL/GenBank/DDBJ whole genome shotgun (WGS) entry which is preliminary data.</text>
</comment>
<evidence type="ECO:0000256" key="2">
    <source>
        <dbReference type="ARBA" id="ARBA00023125"/>
    </source>
</evidence>
<dbReference type="CDD" id="cd00093">
    <property type="entry name" value="HTH_XRE"/>
    <property type="match status" value="1"/>
</dbReference>
<dbReference type="InterPro" id="IPR001387">
    <property type="entry name" value="Cro/C1-type_HTH"/>
</dbReference>
<dbReference type="PROSITE" id="PS50943">
    <property type="entry name" value="HTH_CROC1"/>
    <property type="match status" value="1"/>
</dbReference>
<keyword evidence="1" id="KW-0805">Transcription regulation</keyword>
<dbReference type="Gene3D" id="1.10.260.40">
    <property type="entry name" value="lambda repressor-like DNA-binding domains"/>
    <property type="match status" value="1"/>
</dbReference>
<evidence type="ECO:0000256" key="3">
    <source>
        <dbReference type="ARBA" id="ARBA00023163"/>
    </source>
</evidence>
<accession>A0ABW1YMW1</accession>
<dbReference type="RefSeq" id="WP_193190424.1">
    <property type="nucleotide sequence ID" value="NZ_JBHSVR010000001.1"/>
</dbReference>
<evidence type="ECO:0000313" key="6">
    <source>
        <dbReference type="Proteomes" id="UP001596425"/>
    </source>
</evidence>
<dbReference type="SUPFAM" id="SSF47413">
    <property type="entry name" value="lambda repressor-like DNA-binding domains"/>
    <property type="match status" value="1"/>
</dbReference>
<dbReference type="SMART" id="SM00530">
    <property type="entry name" value="HTH_XRE"/>
    <property type="match status" value="1"/>
</dbReference>
<dbReference type="Proteomes" id="UP001596425">
    <property type="component" value="Unassembled WGS sequence"/>
</dbReference>